<sequence length="164" mass="19216">MITTIIFDFSRTLLFPKDKNYKGSLNKLHKELSQKQDYQFLDHFKFNEELLLLLNKIKDNFSLYIFTTGVIQNAKESKEKIKSIFKKIYTEEDTKLKKNDPKAYSFITNDLGKNPSEILYIDDTIENINAAKRVGLKTIHYSSNKMLLKEIERIVGLNREASLK</sequence>
<dbReference type="NCBIfam" id="TIGR01509">
    <property type="entry name" value="HAD-SF-IA-v3"/>
    <property type="match status" value="1"/>
</dbReference>
<protein>
    <recommendedName>
        <fullName evidence="3">Haloacid dehalogenase</fullName>
    </recommendedName>
</protein>
<evidence type="ECO:0008006" key="3">
    <source>
        <dbReference type="Google" id="ProtNLM"/>
    </source>
</evidence>
<evidence type="ECO:0000313" key="1">
    <source>
        <dbReference type="EMBL" id="PIP34636.1"/>
    </source>
</evidence>
<dbReference type="InterPro" id="IPR036412">
    <property type="entry name" value="HAD-like_sf"/>
</dbReference>
<dbReference type="Pfam" id="PF13419">
    <property type="entry name" value="HAD_2"/>
    <property type="match status" value="1"/>
</dbReference>
<dbReference type="Gene3D" id="3.40.50.1000">
    <property type="entry name" value="HAD superfamily/HAD-like"/>
    <property type="match status" value="1"/>
</dbReference>
<gene>
    <name evidence="1" type="ORF">COX21_01840</name>
</gene>
<reference evidence="1 2" key="1">
    <citation type="submission" date="2017-09" db="EMBL/GenBank/DDBJ databases">
        <title>Depth-based differentiation of microbial function through sediment-hosted aquifers and enrichment of novel symbionts in the deep terrestrial subsurface.</title>
        <authorList>
            <person name="Probst A.J."/>
            <person name="Ladd B."/>
            <person name="Jarett J.K."/>
            <person name="Geller-Mcgrath D.E."/>
            <person name="Sieber C.M."/>
            <person name="Emerson J.B."/>
            <person name="Anantharaman K."/>
            <person name="Thomas B.C."/>
            <person name="Malmstrom R."/>
            <person name="Stieglmeier M."/>
            <person name="Klingl A."/>
            <person name="Woyke T."/>
            <person name="Ryan C.M."/>
            <person name="Banfield J.F."/>
        </authorList>
    </citation>
    <scope>NUCLEOTIDE SEQUENCE [LARGE SCALE GENOMIC DNA]</scope>
    <source>
        <strain evidence="1">CG23_combo_of_CG06-09_8_20_14_all_41_10</strain>
    </source>
</reference>
<dbReference type="SUPFAM" id="SSF56784">
    <property type="entry name" value="HAD-like"/>
    <property type="match status" value="1"/>
</dbReference>
<dbReference type="InterPro" id="IPR041492">
    <property type="entry name" value="HAD_2"/>
</dbReference>
<dbReference type="Proteomes" id="UP000231408">
    <property type="component" value="Unassembled WGS sequence"/>
</dbReference>
<dbReference type="InterPro" id="IPR006439">
    <property type="entry name" value="HAD-SF_hydro_IA"/>
</dbReference>
<dbReference type="NCBIfam" id="TIGR01549">
    <property type="entry name" value="HAD-SF-IA-v1"/>
    <property type="match status" value="1"/>
</dbReference>
<dbReference type="AlphaFoldDB" id="A0A2G9ZN81"/>
<dbReference type="PANTHER" id="PTHR43611:SF3">
    <property type="entry name" value="FLAVIN MONONUCLEOTIDE HYDROLASE 1, CHLOROPLATIC"/>
    <property type="match status" value="1"/>
</dbReference>
<evidence type="ECO:0000313" key="2">
    <source>
        <dbReference type="Proteomes" id="UP000231408"/>
    </source>
</evidence>
<comment type="caution">
    <text evidence="1">The sequence shown here is derived from an EMBL/GenBank/DDBJ whole genome shotgun (WGS) entry which is preliminary data.</text>
</comment>
<dbReference type="PANTHER" id="PTHR43611">
    <property type="entry name" value="ALPHA-D-GLUCOSE 1-PHOSPHATE PHOSPHATASE"/>
    <property type="match status" value="1"/>
</dbReference>
<accession>A0A2G9ZN81</accession>
<proteinExistence type="predicted"/>
<organism evidence="1 2">
    <name type="scientific">Candidatus Falkowbacteria bacterium CG23_combo_of_CG06-09_8_20_14_all_41_10</name>
    <dbReference type="NCBI Taxonomy" id="1974571"/>
    <lineage>
        <taxon>Bacteria</taxon>
        <taxon>Candidatus Falkowiibacteriota</taxon>
    </lineage>
</organism>
<dbReference type="EMBL" id="PCSE01000056">
    <property type="protein sequence ID" value="PIP34636.1"/>
    <property type="molecule type" value="Genomic_DNA"/>
</dbReference>
<name>A0A2G9ZN81_9BACT</name>
<dbReference type="InterPro" id="IPR023214">
    <property type="entry name" value="HAD_sf"/>
</dbReference>